<dbReference type="EMBL" id="CAJNOM010000012">
    <property type="protein sequence ID" value="CAF0786619.1"/>
    <property type="molecule type" value="Genomic_DNA"/>
</dbReference>
<feature type="region of interest" description="Disordered" evidence="4">
    <location>
        <begin position="421"/>
        <end position="496"/>
    </location>
</feature>
<dbReference type="SUPFAM" id="SSF74853">
    <property type="entry name" value="Lamin A/C globular tail domain"/>
    <property type="match status" value="1"/>
</dbReference>
<dbReference type="SUPFAM" id="SSF64593">
    <property type="entry name" value="Intermediate filament protein, coiled coil region"/>
    <property type="match status" value="2"/>
</dbReference>
<evidence type="ECO:0000256" key="1">
    <source>
        <dbReference type="ARBA" id="ARBA00022754"/>
    </source>
</evidence>
<evidence type="ECO:0000313" key="7">
    <source>
        <dbReference type="EMBL" id="CAF0940586.1"/>
    </source>
</evidence>
<dbReference type="GO" id="GO:0007097">
    <property type="term" value="P:nuclear migration"/>
    <property type="evidence" value="ECO:0007669"/>
    <property type="project" value="TreeGrafter"/>
</dbReference>
<dbReference type="GO" id="GO:0090435">
    <property type="term" value="P:protein localization to nuclear envelope"/>
    <property type="evidence" value="ECO:0007669"/>
    <property type="project" value="TreeGrafter"/>
</dbReference>
<feature type="compositionally biased region" description="Low complexity" evidence="4">
    <location>
        <begin position="421"/>
        <end position="436"/>
    </location>
</feature>
<keyword evidence="1" id="KW-0403">Intermediate filament</keyword>
<dbReference type="GO" id="GO:0006998">
    <property type="term" value="P:nuclear envelope organization"/>
    <property type="evidence" value="ECO:0007669"/>
    <property type="project" value="TreeGrafter"/>
</dbReference>
<dbReference type="EMBL" id="CAJNOI010000049">
    <property type="protein sequence ID" value="CAF0940586.1"/>
    <property type="molecule type" value="Genomic_DNA"/>
</dbReference>
<dbReference type="GO" id="GO:0005200">
    <property type="term" value="F:structural constituent of cytoskeleton"/>
    <property type="evidence" value="ECO:0007669"/>
    <property type="project" value="TreeGrafter"/>
</dbReference>
<accession>A0A813RRY3</accession>
<feature type="coiled-coil region" evidence="3">
    <location>
        <begin position="52"/>
        <end position="100"/>
    </location>
</feature>
<dbReference type="PANTHER" id="PTHR45721:SF12">
    <property type="entry name" value="INTERMEDIATE FILAMENT PROTEIN IFA-1"/>
    <property type="match status" value="1"/>
</dbReference>
<dbReference type="PROSITE" id="PS51841">
    <property type="entry name" value="LTD"/>
    <property type="match status" value="1"/>
</dbReference>
<dbReference type="GO" id="GO:0031507">
    <property type="term" value="P:heterochromatin formation"/>
    <property type="evidence" value="ECO:0007669"/>
    <property type="project" value="TreeGrafter"/>
</dbReference>
<evidence type="ECO:0000259" key="5">
    <source>
        <dbReference type="PROSITE" id="PS51841"/>
    </source>
</evidence>
<dbReference type="PANTHER" id="PTHR45721">
    <property type="entry name" value="LAMIN DM0-RELATED"/>
    <property type="match status" value="1"/>
</dbReference>
<feature type="compositionally biased region" description="Pro residues" evidence="4">
    <location>
        <begin position="455"/>
        <end position="483"/>
    </location>
</feature>
<dbReference type="Gene3D" id="1.20.5.170">
    <property type="match status" value="1"/>
</dbReference>
<feature type="compositionally biased region" description="Pro residues" evidence="4">
    <location>
        <begin position="437"/>
        <end position="448"/>
    </location>
</feature>
<feature type="region of interest" description="Disordered" evidence="4">
    <location>
        <begin position="1"/>
        <end position="22"/>
    </location>
</feature>
<feature type="domain" description="LTD" evidence="5">
    <location>
        <begin position="475"/>
        <end position="626"/>
    </location>
</feature>
<dbReference type="InterPro" id="IPR039008">
    <property type="entry name" value="IF_rod_dom"/>
</dbReference>
<dbReference type="Proteomes" id="UP000663832">
    <property type="component" value="Unassembled WGS sequence"/>
</dbReference>
<feature type="coiled-coil region" evidence="3">
    <location>
        <begin position="294"/>
        <end position="421"/>
    </location>
</feature>
<evidence type="ECO:0000313" key="8">
    <source>
        <dbReference type="Proteomes" id="UP000663832"/>
    </source>
</evidence>
<dbReference type="AlphaFoldDB" id="A0A813RRY3"/>
<evidence type="ECO:0000256" key="3">
    <source>
        <dbReference type="SAM" id="Coils"/>
    </source>
</evidence>
<proteinExistence type="predicted"/>
<dbReference type="GO" id="GO:0005882">
    <property type="term" value="C:intermediate filament"/>
    <property type="evidence" value="ECO:0007669"/>
    <property type="project" value="UniProtKB-KW"/>
</dbReference>
<dbReference type="Gene3D" id="2.60.40.1260">
    <property type="entry name" value="Lamin Tail domain"/>
    <property type="match status" value="1"/>
</dbReference>
<reference evidence="6" key="1">
    <citation type="submission" date="2021-02" db="EMBL/GenBank/DDBJ databases">
        <authorList>
            <person name="Nowell W R."/>
        </authorList>
    </citation>
    <scope>NUCLEOTIDE SEQUENCE</scope>
</reference>
<sequence>MSFAYSNSRQFLNNSEKPDSTTIRRTIVEHGVRPVENDNKTQSGQSATDVAMKTITKQHQDEQRELQELNNKLYKYIDNVQRLEHRNADLSAVVEDLKRKWGGDAAQLHALYGPDLKTLREAIDDSQYGHISQELKLKRFEYDINQAKQLIAAFDGIKVYDLNGLQQELNMSIQELENITDRFNRQLQLLDQQRTNLANFHNELDGLQNELMTHQLESITVESELQTLKELIAFEDALYQAQREELLSITTPLLDVSNFYRNELTRAILDIRQDFDVLQQSQAIELEEYYRMKIEHLQQEVAEDNERKRLLNMTNEIVDKSLQTSSWKDLNNIYQQLKIDNHQLQGNLDAMSDDLAKIQEEHIREREILDRELNQLRDELSIKQETIDNMLGNNISLRFELSTYRRLLNSEEQRLNRLDQQQQLTNSSALTSSSLSSPPPRPPPPPPSSSSSSSRPPPPPPPSSSSSSSPPPPSSSSSPPPPSSASIRPNQHNPVRRESNLTVQKMAIKKASQGPIIFDSVDFANDCVIIIYDRYAGNEESLGNWIIRHENDQQAPQIYQFPSSFVLRPRQTVRIVSKLGSQSIKSGNDVLIADQIDTWGQGQVVITRLIDANRLEKANITHTRVPA</sequence>
<protein>
    <recommendedName>
        <fullName evidence="5">LTD domain-containing protein</fullName>
    </recommendedName>
</protein>
<evidence type="ECO:0000256" key="2">
    <source>
        <dbReference type="ARBA" id="ARBA00023054"/>
    </source>
</evidence>
<name>A0A813RRY3_9BILA</name>
<dbReference type="InterPro" id="IPR001322">
    <property type="entry name" value="Lamin_tail_dom"/>
</dbReference>
<gene>
    <name evidence="7" type="ORF">BJG266_LOCUS12620</name>
    <name evidence="6" type="ORF">QVE165_LOCUS3466</name>
</gene>
<dbReference type="InterPro" id="IPR036415">
    <property type="entry name" value="Lamin_tail_dom_sf"/>
</dbReference>
<dbReference type="Pfam" id="PF00038">
    <property type="entry name" value="Filament"/>
    <property type="match status" value="1"/>
</dbReference>
<dbReference type="Proteomes" id="UP000663877">
    <property type="component" value="Unassembled WGS sequence"/>
</dbReference>
<keyword evidence="8" id="KW-1185">Reference proteome</keyword>
<dbReference type="GO" id="GO:0005652">
    <property type="term" value="C:nuclear lamina"/>
    <property type="evidence" value="ECO:0007669"/>
    <property type="project" value="TreeGrafter"/>
</dbReference>
<dbReference type="OrthoDB" id="2441647at2759"/>
<feature type="coiled-coil region" evidence="3">
    <location>
        <begin position="162"/>
        <end position="217"/>
    </location>
</feature>
<evidence type="ECO:0000256" key="4">
    <source>
        <dbReference type="SAM" id="MobiDB-lite"/>
    </source>
</evidence>
<dbReference type="GO" id="GO:0051664">
    <property type="term" value="P:nuclear pore localization"/>
    <property type="evidence" value="ECO:0007669"/>
    <property type="project" value="TreeGrafter"/>
</dbReference>
<evidence type="ECO:0000313" key="6">
    <source>
        <dbReference type="EMBL" id="CAF0786619.1"/>
    </source>
</evidence>
<comment type="caution">
    <text evidence="6">The sequence shown here is derived from an EMBL/GenBank/DDBJ whole genome shotgun (WGS) entry which is preliminary data.</text>
</comment>
<keyword evidence="2 3" id="KW-0175">Coiled coil</keyword>
<organism evidence="6 8">
    <name type="scientific">Adineta steineri</name>
    <dbReference type="NCBI Taxonomy" id="433720"/>
    <lineage>
        <taxon>Eukaryota</taxon>
        <taxon>Metazoa</taxon>
        <taxon>Spiralia</taxon>
        <taxon>Gnathifera</taxon>
        <taxon>Rotifera</taxon>
        <taxon>Eurotatoria</taxon>
        <taxon>Bdelloidea</taxon>
        <taxon>Adinetida</taxon>
        <taxon>Adinetidae</taxon>
        <taxon>Adineta</taxon>
    </lineage>
</organism>